<comment type="similarity">
    <text evidence="2">Belongs to the GLI C2H2-type zinc-finger protein family.</text>
</comment>
<dbReference type="GO" id="GO:0008270">
    <property type="term" value="F:zinc ion binding"/>
    <property type="evidence" value="ECO:0007669"/>
    <property type="project" value="UniProtKB-KW"/>
</dbReference>
<dbReference type="FunFam" id="3.30.160.60:FF:000036">
    <property type="entry name" value="GLI family zinc finger 3"/>
    <property type="match status" value="1"/>
</dbReference>
<feature type="region of interest" description="Disordered" evidence="12">
    <location>
        <begin position="986"/>
        <end position="1047"/>
    </location>
</feature>
<sequence>MEEVPSIPGVGALHGAASAFAAVHGAIPVDQRTHEGRYVWEPRINPFTGLPASPELALQQAAMGAMGARSPYRLSPYLDQLYNPFASGSPLMRVLSPLDPRSSYNASSIQMDYLQQVQTAIAHQRAAAALQQHTATDATSRLSARGRKRALSSSPYSEAFDVNSMIRFSPNQLVSFMNSPRTGSYGHLSAGTLSPLHQQLLQRHYPHHPVATALAPPVPGTTDLGTDVVSSTNVEIKTEIKEESKDDSDEPDFVETNCHWGECTIQFDTQQQLVDHLQKDHIQTNKKAYVCRWQECSREEKPFKAMYMLVVHMRRHTGEKPNKCTFEGCQKAYSRLENLKTHLRSHTGEKPYMCEYPGCSKAFSNASDRAKHQNRTHSNEKPYVCHAPGCTKRYTDPSSLRKHVKTVHGADFYANKKHKGPQSDDNPNSGGVGSDNSSPLSPGSGKSIPDAPPSAYTQIGQPQTPPSEGSPVNDSQVSTTTCGSVAVDSLANLPSQAQESPWDSLNYEVDEFAEAITCAVSGGGNYGDEPVVQRANFSSLDRLKQRMQPPIPLRGMPPPVAPSGGLNIGGHGGGGRYTELRTCHGGDGSTAISRYGDHLGRGPHGATQETSFVTNAQAMRRDSIASTYYGSMTSEQTRSETNRSTVESSALSDPVAVSSCGSESYHAYSALVSPATGPPAPPNPNIAVPRNVNTSNDDSESSTLAEDDARVHEMANVSQPQQRNAEVKHLGLDEIDLPDEFVNFINHQEGGDMPPSASHANLPARPGSALSSAAVSSVSQYDEVARRTQPSTQMGPPQHPVPRSRAGHARPYCYHQQATSNLMISQQHDGYDYYPPVTPAPPIPPAALATHHHQQQQQPSQQPQPAQPHHRAVAPIAPPPSQGAAAGSQMQGGMPASHVNHCYYPAPPAGTSTGMSNYPTVHPLHVKNDHDRNMNHMSCRNIQQQTHSQSQPQHHGKVPERTALSNQSNLQLQPMNAEALQHLKQQQAQIALRQQQQHNHHQSQQQRHHQPPHHLLGNQAGTQHQNHQHPVAMHRSEIQCRSVSQSSMAPDTYRRTLEYVQQCQISSSSESRQQRRSPLLQPMCTRNMVINDMSASLHTLVRETTHLKLMQ</sequence>
<evidence type="ECO:0000256" key="7">
    <source>
        <dbReference type="ARBA" id="ARBA00023015"/>
    </source>
</evidence>
<keyword evidence="7" id="KW-0805">Transcription regulation</keyword>
<feature type="domain" description="C2H2-type" evidence="13">
    <location>
        <begin position="352"/>
        <end position="382"/>
    </location>
</feature>
<evidence type="ECO:0000256" key="4">
    <source>
        <dbReference type="ARBA" id="ARBA00022737"/>
    </source>
</evidence>
<evidence type="ECO:0000256" key="6">
    <source>
        <dbReference type="ARBA" id="ARBA00022833"/>
    </source>
</evidence>
<evidence type="ECO:0000256" key="9">
    <source>
        <dbReference type="ARBA" id="ARBA00023163"/>
    </source>
</evidence>
<evidence type="ECO:0000256" key="10">
    <source>
        <dbReference type="ARBA" id="ARBA00023242"/>
    </source>
</evidence>
<feature type="compositionally biased region" description="Low complexity" evidence="12">
    <location>
        <begin position="768"/>
        <end position="779"/>
    </location>
</feature>
<evidence type="ECO:0000256" key="3">
    <source>
        <dbReference type="ARBA" id="ARBA00022723"/>
    </source>
</evidence>
<keyword evidence="10" id="KW-0539">Nucleus</keyword>
<dbReference type="GO" id="GO:0000122">
    <property type="term" value="P:negative regulation of transcription by RNA polymerase II"/>
    <property type="evidence" value="ECO:0007669"/>
    <property type="project" value="UniProtKB-ARBA"/>
</dbReference>
<dbReference type="Gene3D" id="3.30.160.60">
    <property type="entry name" value="Classic Zinc Finger"/>
    <property type="match status" value="5"/>
</dbReference>
<dbReference type="GO" id="GO:0000981">
    <property type="term" value="F:DNA-binding transcription factor activity, RNA polymerase II-specific"/>
    <property type="evidence" value="ECO:0007669"/>
    <property type="project" value="TreeGrafter"/>
</dbReference>
<dbReference type="SMART" id="SM00355">
    <property type="entry name" value="ZnF_C2H2"/>
    <property type="match status" value="5"/>
</dbReference>
<name>A0A7M7KEX6_VARDE</name>
<dbReference type="GO" id="GO:0000978">
    <property type="term" value="F:RNA polymerase II cis-regulatory region sequence-specific DNA binding"/>
    <property type="evidence" value="ECO:0007669"/>
    <property type="project" value="TreeGrafter"/>
</dbReference>
<feature type="region of interest" description="Disordered" evidence="12">
    <location>
        <begin position="676"/>
        <end position="706"/>
    </location>
</feature>
<dbReference type="FunFam" id="3.30.160.60:FF:000048">
    <property type="entry name" value="GLI family zinc finger 3"/>
    <property type="match status" value="1"/>
</dbReference>
<keyword evidence="3" id="KW-0479">Metal-binding</keyword>
<dbReference type="GO" id="GO:0140297">
    <property type="term" value="F:DNA-binding transcription factor binding"/>
    <property type="evidence" value="ECO:0007669"/>
    <property type="project" value="UniProtKB-ARBA"/>
</dbReference>
<protein>
    <recommendedName>
        <fullName evidence="13">C2H2-type domain-containing protein</fullName>
    </recommendedName>
</protein>
<dbReference type="GeneID" id="111250848"/>
<evidence type="ECO:0000256" key="1">
    <source>
        <dbReference type="ARBA" id="ARBA00004123"/>
    </source>
</evidence>
<dbReference type="InterPro" id="IPR043359">
    <property type="entry name" value="GLI-like"/>
</dbReference>
<feature type="region of interest" description="Disordered" evidence="12">
    <location>
        <begin position="745"/>
        <end position="808"/>
    </location>
</feature>
<feature type="compositionally biased region" description="Pro residues" evidence="12">
    <location>
        <begin position="836"/>
        <end position="845"/>
    </location>
</feature>
<dbReference type="InterPro" id="IPR036236">
    <property type="entry name" value="Znf_C2H2_sf"/>
</dbReference>
<evidence type="ECO:0000256" key="5">
    <source>
        <dbReference type="ARBA" id="ARBA00022771"/>
    </source>
</evidence>
<evidence type="ECO:0000313" key="15">
    <source>
        <dbReference type="Proteomes" id="UP000594260"/>
    </source>
</evidence>
<reference evidence="14" key="1">
    <citation type="submission" date="2021-01" db="UniProtKB">
        <authorList>
            <consortium name="EnsemblMetazoa"/>
        </authorList>
    </citation>
    <scope>IDENTIFICATION</scope>
</reference>
<evidence type="ECO:0000259" key="13">
    <source>
        <dbReference type="PROSITE" id="PS50157"/>
    </source>
</evidence>
<dbReference type="InParanoid" id="A0A7M7KEX6"/>
<comment type="subcellular location">
    <subcellularLocation>
        <location evidence="1">Nucleus</location>
    </subcellularLocation>
</comment>
<dbReference type="RefSeq" id="XP_022662432.1">
    <property type="nucleotide sequence ID" value="XM_022806697.1"/>
</dbReference>
<feature type="compositionally biased region" description="Basic residues" evidence="12">
    <location>
        <begin position="998"/>
        <end position="1012"/>
    </location>
</feature>
<dbReference type="GO" id="GO:0005634">
    <property type="term" value="C:nucleus"/>
    <property type="evidence" value="ECO:0007669"/>
    <property type="project" value="UniProtKB-SubCell"/>
</dbReference>
<dbReference type="SUPFAM" id="SSF57667">
    <property type="entry name" value="beta-beta-alpha zinc fingers"/>
    <property type="match status" value="3"/>
</dbReference>
<evidence type="ECO:0000256" key="11">
    <source>
        <dbReference type="PROSITE-ProRule" id="PRU00042"/>
    </source>
</evidence>
<keyword evidence="5 11" id="KW-0863">Zinc-finger</keyword>
<feature type="region of interest" description="Disordered" evidence="12">
    <location>
        <begin position="631"/>
        <end position="650"/>
    </location>
</feature>
<dbReference type="Proteomes" id="UP000594260">
    <property type="component" value="Unplaced"/>
</dbReference>
<dbReference type="FunFam" id="3.30.160.60:FF:000068">
    <property type="entry name" value="GLI family zinc finger 3"/>
    <property type="match status" value="1"/>
</dbReference>
<accession>A0A7M7KEX6</accession>
<dbReference type="OMA" id="RIHTEQH"/>
<dbReference type="Pfam" id="PF23561">
    <property type="entry name" value="zf-C2H2_15"/>
    <property type="match status" value="1"/>
</dbReference>
<dbReference type="FunFam" id="3.30.160.60:FF:000019">
    <property type="entry name" value="GLI family zinc finger 3"/>
    <property type="match status" value="1"/>
</dbReference>
<dbReference type="PROSITE" id="PS00028">
    <property type="entry name" value="ZINC_FINGER_C2H2_1"/>
    <property type="match status" value="4"/>
</dbReference>
<dbReference type="FunCoup" id="A0A7M7KEX6">
    <property type="interactions" value="94"/>
</dbReference>
<dbReference type="KEGG" id="vde:111250848"/>
<keyword evidence="8" id="KW-0238">DNA-binding</keyword>
<dbReference type="EnsemblMetazoa" id="XM_022806697">
    <property type="protein sequence ID" value="XP_022662432"/>
    <property type="gene ID" value="LOC111250848"/>
</dbReference>
<feature type="domain" description="C2H2-type" evidence="13">
    <location>
        <begin position="383"/>
        <end position="408"/>
    </location>
</feature>
<feature type="compositionally biased region" description="Polar residues" evidence="12">
    <location>
        <begin position="455"/>
        <end position="480"/>
    </location>
</feature>
<organism evidence="14 15">
    <name type="scientific">Varroa destructor</name>
    <name type="common">Honeybee mite</name>
    <dbReference type="NCBI Taxonomy" id="109461"/>
    <lineage>
        <taxon>Eukaryota</taxon>
        <taxon>Metazoa</taxon>
        <taxon>Ecdysozoa</taxon>
        <taxon>Arthropoda</taxon>
        <taxon>Chelicerata</taxon>
        <taxon>Arachnida</taxon>
        <taxon>Acari</taxon>
        <taxon>Parasitiformes</taxon>
        <taxon>Mesostigmata</taxon>
        <taxon>Gamasina</taxon>
        <taxon>Dermanyssoidea</taxon>
        <taxon>Varroidae</taxon>
        <taxon>Varroa</taxon>
    </lineage>
</organism>
<proteinExistence type="inferred from homology"/>
<evidence type="ECO:0000256" key="12">
    <source>
        <dbReference type="SAM" id="MobiDB-lite"/>
    </source>
</evidence>
<dbReference type="AlphaFoldDB" id="A0A7M7KEX6"/>
<feature type="domain" description="C2H2-type" evidence="13">
    <location>
        <begin position="322"/>
        <end position="351"/>
    </location>
</feature>
<dbReference type="InterPro" id="IPR013087">
    <property type="entry name" value="Znf_C2H2_type"/>
</dbReference>
<evidence type="ECO:0000256" key="2">
    <source>
        <dbReference type="ARBA" id="ARBA00010831"/>
    </source>
</evidence>
<evidence type="ECO:0000313" key="14">
    <source>
        <dbReference type="EnsemblMetazoa" id="XP_022662432"/>
    </source>
</evidence>
<feature type="compositionally biased region" description="Low complexity" evidence="12">
    <location>
        <begin position="882"/>
        <end position="893"/>
    </location>
</feature>
<dbReference type="InterPro" id="IPR056436">
    <property type="entry name" value="Znf-C2H2_ZIC1-5/GLI1-3-like"/>
</dbReference>
<evidence type="ECO:0000256" key="8">
    <source>
        <dbReference type="ARBA" id="ARBA00023125"/>
    </source>
</evidence>
<dbReference type="FunFam" id="3.30.160.60:FF:000031">
    <property type="entry name" value="GLI family zinc finger 3"/>
    <property type="match status" value="1"/>
</dbReference>
<dbReference type="PANTHER" id="PTHR45718">
    <property type="entry name" value="TRANSCRIPTIONAL ACTIVATOR CUBITUS INTERRUPTUS"/>
    <property type="match status" value="1"/>
</dbReference>
<feature type="compositionally biased region" description="Low complexity" evidence="12">
    <location>
        <begin position="986"/>
        <end position="997"/>
    </location>
</feature>
<keyword evidence="9" id="KW-0804">Transcription</keyword>
<dbReference type="PROSITE" id="PS50157">
    <property type="entry name" value="ZINC_FINGER_C2H2_2"/>
    <property type="match status" value="4"/>
</dbReference>
<dbReference type="OrthoDB" id="3214149at2759"/>
<dbReference type="Pfam" id="PF00096">
    <property type="entry name" value="zf-C2H2"/>
    <property type="match status" value="2"/>
</dbReference>
<feature type="compositionally biased region" description="Low complexity" evidence="12">
    <location>
        <begin position="855"/>
        <end position="864"/>
    </location>
</feature>
<feature type="compositionally biased region" description="Polar residues" evidence="12">
    <location>
        <begin position="423"/>
        <end position="441"/>
    </location>
</feature>
<keyword evidence="4" id="KW-0677">Repeat</keyword>
<keyword evidence="6" id="KW-0862">Zinc</keyword>
<feature type="domain" description="C2H2-type" evidence="13">
    <location>
        <begin position="294"/>
        <end position="321"/>
    </location>
</feature>
<dbReference type="PANTHER" id="PTHR45718:SF4">
    <property type="entry name" value="TRANSCRIPTIONAL ACTIVATOR CUBITUS INTERRUPTUS"/>
    <property type="match status" value="1"/>
</dbReference>
<dbReference type="CTD" id="12679"/>
<feature type="region of interest" description="Disordered" evidence="12">
    <location>
        <begin position="412"/>
        <end position="480"/>
    </location>
</feature>
<feature type="region of interest" description="Disordered" evidence="12">
    <location>
        <begin position="830"/>
        <end position="893"/>
    </location>
</feature>
<keyword evidence="15" id="KW-1185">Reference proteome</keyword>